<dbReference type="AlphaFoldDB" id="A0A381YHX2"/>
<protein>
    <submittedName>
        <fullName evidence="1">Uncharacterized protein</fullName>
    </submittedName>
</protein>
<reference evidence="1" key="1">
    <citation type="submission" date="2018-05" db="EMBL/GenBank/DDBJ databases">
        <authorList>
            <person name="Lanie J.A."/>
            <person name="Ng W.-L."/>
            <person name="Kazmierczak K.M."/>
            <person name="Andrzejewski T.M."/>
            <person name="Davidsen T.M."/>
            <person name="Wayne K.J."/>
            <person name="Tettelin H."/>
            <person name="Glass J.I."/>
            <person name="Rusch D."/>
            <person name="Podicherti R."/>
            <person name="Tsui H.-C.T."/>
            <person name="Winkler M.E."/>
        </authorList>
    </citation>
    <scope>NUCLEOTIDE SEQUENCE</scope>
</reference>
<dbReference type="EMBL" id="UINC01018197">
    <property type="protein sequence ID" value="SVA76212.1"/>
    <property type="molecule type" value="Genomic_DNA"/>
</dbReference>
<sequence length="25" mass="3047">MFYQIGFSTLAERRETEKQRISEKV</sequence>
<organism evidence="1">
    <name type="scientific">marine metagenome</name>
    <dbReference type="NCBI Taxonomy" id="408172"/>
    <lineage>
        <taxon>unclassified sequences</taxon>
        <taxon>metagenomes</taxon>
        <taxon>ecological metagenomes</taxon>
    </lineage>
</organism>
<accession>A0A381YHX2</accession>
<name>A0A381YHX2_9ZZZZ</name>
<evidence type="ECO:0000313" key="1">
    <source>
        <dbReference type="EMBL" id="SVA76212.1"/>
    </source>
</evidence>
<feature type="non-terminal residue" evidence="1">
    <location>
        <position position="25"/>
    </location>
</feature>
<gene>
    <name evidence="1" type="ORF">METZ01_LOCUS129066</name>
</gene>
<proteinExistence type="predicted"/>